<evidence type="ECO:0008006" key="5">
    <source>
        <dbReference type="Google" id="ProtNLM"/>
    </source>
</evidence>
<name>A0ABT6LES6_9ACTN</name>
<accession>A0ABT6LES6</accession>
<evidence type="ECO:0000256" key="2">
    <source>
        <dbReference type="SAM" id="SignalP"/>
    </source>
</evidence>
<organism evidence="3 4">
    <name type="scientific">Streptomyces pseudovenezuelae</name>
    <dbReference type="NCBI Taxonomy" id="67350"/>
    <lineage>
        <taxon>Bacteria</taxon>
        <taxon>Bacillati</taxon>
        <taxon>Actinomycetota</taxon>
        <taxon>Actinomycetes</taxon>
        <taxon>Kitasatosporales</taxon>
        <taxon>Streptomycetaceae</taxon>
        <taxon>Streptomyces</taxon>
        <taxon>Streptomyces aurantiacus group</taxon>
    </lineage>
</organism>
<protein>
    <recommendedName>
        <fullName evidence="5">Esterase</fullName>
    </recommendedName>
</protein>
<gene>
    <name evidence="3" type="ORF">M2283_002100</name>
</gene>
<dbReference type="Proteomes" id="UP001160499">
    <property type="component" value="Unassembled WGS sequence"/>
</dbReference>
<evidence type="ECO:0000313" key="4">
    <source>
        <dbReference type="Proteomes" id="UP001160499"/>
    </source>
</evidence>
<dbReference type="Gene3D" id="2.130.10.130">
    <property type="entry name" value="Integrin alpha, N-terminal"/>
    <property type="match status" value="1"/>
</dbReference>
<comment type="caution">
    <text evidence="3">The sequence shown here is derived from an EMBL/GenBank/DDBJ whole genome shotgun (WGS) entry which is preliminary data.</text>
</comment>
<keyword evidence="1 2" id="KW-0732">Signal</keyword>
<dbReference type="InterPro" id="IPR028994">
    <property type="entry name" value="Integrin_alpha_N"/>
</dbReference>
<evidence type="ECO:0000313" key="3">
    <source>
        <dbReference type="EMBL" id="MDH6214817.1"/>
    </source>
</evidence>
<evidence type="ECO:0000256" key="1">
    <source>
        <dbReference type="ARBA" id="ARBA00022729"/>
    </source>
</evidence>
<dbReference type="InterPro" id="IPR013517">
    <property type="entry name" value="FG-GAP"/>
</dbReference>
<dbReference type="PROSITE" id="PS51318">
    <property type="entry name" value="TAT"/>
    <property type="match status" value="1"/>
</dbReference>
<dbReference type="SUPFAM" id="SSF69318">
    <property type="entry name" value="Integrin alpha N-terminal domain"/>
    <property type="match status" value="1"/>
</dbReference>
<sequence>MTYRRTTCRRLAVLLAAGLTPLALTAPAAQAATPAKPYDFNGDGKADLAIGAPAATVGGKKGAGAVSVVRTA</sequence>
<feature type="signal peptide" evidence="2">
    <location>
        <begin position="1"/>
        <end position="31"/>
    </location>
</feature>
<dbReference type="Pfam" id="PF01839">
    <property type="entry name" value="FG-GAP"/>
    <property type="match status" value="1"/>
</dbReference>
<dbReference type="RefSeq" id="WP_280875843.1">
    <property type="nucleotide sequence ID" value="NZ_JARXVH010000003.1"/>
</dbReference>
<dbReference type="InterPro" id="IPR006311">
    <property type="entry name" value="TAT_signal"/>
</dbReference>
<feature type="chain" id="PRO_5046587196" description="Esterase" evidence="2">
    <location>
        <begin position="32"/>
        <end position="72"/>
    </location>
</feature>
<proteinExistence type="predicted"/>
<reference evidence="3 4" key="1">
    <citation type="submission" date="2023-04" db="EMBL/GenBank/DDBJ databases">
        <title>Forest soil microbial communities from Buena Vista Peninsula, Colon Province, Panama.</title>
        <authorList>
            <person name="Bouskill N."/>
        </authorList>
    </citation>
    <scope>NUCLEOTIDE SEQUENCE [LARGE SCALE GENOMIC DNA]</scope>
    <source>
        <strain evidence="3 4">GGS1</strain>
    </source>
</reference>
<dbReference type="EMBL" id="JARXVH010000003">
    <property type="protein sequence ID" value="MDH6214817.1"/>
    <property type="molecule type" value="Genomic_DNA"/>
</dbReference>
<keyword evidence="4" id="KW-1185">Reference proteome</keyword>